<dbReference type="FunFam" id="3.90.700.10:FF:000005">
    <property type="entry name" value="Succinate dehydrogenase flavoprotein subunit"/>
    <property type="match status" value="1"/>
</dbReference>
<evidence type="ECO:0000256" key="3">
    <source>
        <dbReference type="ARBA" id="ARBA00022827"/>
    </source>
</evidence>
<dbReference type="SUPFAM" id="SSF46977">
    <property type="entry name" value="Succinate dehydrogenase/fumarate reductase flavoprotein C-terminal domain"/>
    <property type="match status" value="1"/>
</dbReference>
<dbReference type="InterPro" id="IPR030664">
    <property type="entry name" value="SdhA/FrdA/AprA"/>
</dbReference>
<proteinExistence type="predicted"/>
<keyword evidence="2" id="KW-0285">Flavoprotein</keyword>
<keyword evidence="4" id="KW-0560">Oxidoreductase</keyword>
<dbReference type="InterPro" id="IPR037099">
    <property type="entry name" value="Fum_R/Succ_DH_flav-like_C_sf"/>
</dbReference>
<protein>
    <submittedName>
        <fullName evidence="8">FAD-binding protein</fullName>
    </submittedName>
</protein>
<evidence type="ECO:0000256" key="2">
    <source>
        <dbReference type="ARBA" id="ARBA00022630"/>
    </source>
</evidence>
<organism evidence="8 9">
    <name type="scientific">Rubrobacter taiwanensis</name>
    <dbReference type="NCBI Taxonomy" id="185139"/>
    <lineage>
        <taxon>Bacteria</taxon>
        <taxon>Bacillati</taxon>
        <taxon>Actinomycetota</taxon>
        <taxon>Rubrobacteria</taxon>
        <taxon>Rubrobacterales</taxon>
        <taxon>Rubrobacteraceae</taxon>
        <taxon>Rubrobacter</taxon>
    </lineage>
</organism>
<dbReference type="Gene3D" id="3.50.50.60">
    <property type="entry name" value="FAD/NAD(P)-binding domain"/>
    <property type="match status" value="1"/>
</dbReference>
<dbReference type="Gene3D" id="3.90.700.10">
    <property type="entry name" value="Succinate dehydrogenase/fumarate reductase flavoprotein, catalytic domain"/>
    <property type="match status" value="1"/>
</dbReference>
<comment type="cofactor">
    <cofactor evidence="1">
        <name>FAD</name>
        <dbReference type="ChEBI" id="CHEBI:57692"/>
    </cofactor>
</comment>
<dbReference type="PIRSF" id="PIRSF000171">
    <property type="entry name" value="SDHA_APRA_LASPO"/>
    <property type="match status" value="1"/>
</dbReference>
<dbReference type="Proteomes" id="UP000295244">
    <property type="component" value="Unassembled WGS sequence"/>
</dbReference>
<reference evidence="8 9" key="1">
    <citation type="submission" date="2019-03" db="EMBL/GenBank/DDBJ databases">
        <title>Whole genome sequence of a novel Rubrobacter taiwanensis strain, isolated from Yellowstone National Park.</title>
        <authorList>
            <person name="Freed S."/>
            <person name="Ramaley R.F."/>
            <person name="Kyndt J.A."/>
        </authorList>
    </citation>
    <scope>NUCLEOTIDE SEQUENCE [LARGE SCALE GENOMIC DNA]</scope>
    <source>
        <strain evidence="8 9">Yellowstone</strain>
    </source>
</reference>
<accession>A0A4R1BFG2</accession>
<dbReference type="Pfam" id="PF02910">
    <property type="entry name" value="Succ_DH_flav_C"/>
    <property type="match status" value="1"/>
</dbReference>
<evidence type="ECO:0000313" key="9">
    <source>
        <dbReference type="Proteomes" id="UP000295244"/>
    </source>
</evidence>
<dbReference type="SUPFAM" id="SSF56425">
    <property type="entry name" value="Succinate dehydrogenase/fumarate reductase flavoprotein, catalytic domain"/>
    <property type="match status" value="1"/>
</dbReference>
<evidence type="ECO:0000259" key="7">
    <source>
        <dbReference type="Pfam" id="PF02910"/>
    </source>
</evidence>
<dbReference type="SUPFAM" id="SSF51905">
    <property type="entry name" value="FAD/NAD(P)-binding domain"/>
    <property type="match status" value="1"/>
</dbReference>
<keyword evidence="9" id="KW-1185">Reference proteome</keyword>
<feature type="active site" description="Proton acceptor" evidence="5">
    <location>
        <position position="286"/>
    </location>
</feature>
<dbReference type="Gene3D" id="1.20.58.100">
    <property type="entry name" value="Fumarate reductase/succinate dehydrogenase flavoprotein-like, C-terminal domain"/>
    <property type="match status" value="1"/>
</dbReference>
<feature type="domain" description="Fumarate reductase/succinate dehydrogenase flavoprotein-like C-terminal" evidence="7">
    <location>
        <begin position="449"/>
        <end position="562"/>
    </location>
</feature>
<sequence>MSMERHDTVEHDILVIGAGGAGLRAAIEAAERGLSVGIVCKSLLGKAHTIMAEGGIAAAMGNVDPDDSWETHFKDTMKSGKFINNWRMAEIFAKEAPDRVYELEEWGGLFDRTPDGRIMQRPFGAHTYRRLCHVGDRTGLELIRTLQDKVLHTGAEVYMETTITRLLKDGERVVGALGYVRETGRFVHFKAPAVIMATGGWGRIYKVTSNSWEGTGDGVILAYEAGAELVDMEMVQFHPTGMVWPPGVRGILVTEGVRGEGGILKNSRGERYMERYDPEKMELSSRDVVARANYTEVEQGRGSEHGGVYLDITHLGPEKIKKKLPTMYEQFLKLADVDITREPMEVYPTIHYTMGGVRVEAETGATTVPGLFAAGEVAGGLHGANRLGGNSLSDLLVFGRRAGIGASEYVKANGYSLEVDEDQIRQEKERVLRPFENPEGGESPYAIQSELQEIMQEHASIMRTEESLREGLEKVRALKERAPGVRIEGSRMYNPGWHTALDIHFMLQVSEIILMSALERREQRGAQWRLDHEGLDEELGKVNFVARKGSDGEVEITTREIEPMPEHLSRLFEED</sequence>
<keyword evidence="3" id="KW-0274">FAD</keyword>
<dbReference type="AlphaFoldDB" id="A0A4R1BFG2"/>
<feature type="domain" description="FAD-dependent oxidoreductase 2 FAD-binding" evidence="6">
    <location>
        <begin position="12"/>
        <end position="392"/>
    </location>
</feature>
<dbReference type="Pfam" id="PF00890">
    <property type="entry name" value="FAD_binding_2"/>
    <property type="match status" value="1"/>
</dbReference>
<comment type="caution">
    <text evidence="8">The sequence shown here is derived from an EMBL/GenBank/DDBJ whole genome shotgun (WGS) entry which is preliminary data.</text>
</comment>
<dbReference type="InterPro" id="IPR003953">
    <property type="entry name" value="FAD-dep_OxRdtase_2_FAD-bd"/>
</dbReference>
<dbReference type="InterPro" id="IPR015939">
    <property type="entry name" value="Fum_Rdtase/Succ_DH_flav-like_C"/>
</dbReference>
<gene>
    <name evidence="8" type="ORF">E0L93_11635</name>
</gene>
<evidence type="ECO:0000313" key="8">
    <source>
        <dbReference type="EMBL" id="TCJ15901.1"/>
    </source>
</evidence>
<evidence type="ECO:0000256" key="5">
    <source>
        <dbReference type="PIRSR" id="PIRSR000171-1"/>
    </source>
</evidence>
<dbReference type="InterPro" id="IPR036188">
    <property type="entry name" value="FAD/NAD-bd_sf"/>
</dbReference>
<dbReference type="PRINTS" id="PR00411">
    <property type="entry name" value="PNDRDTASEI"/>
</dbReference>
<name>A0A4R1BFG2_9ACTN</name>
<dbReference type="EMBL" id="SKBU01000020">
    <property type="protein sequence ID" value="TCJ15901.1"/>
    <property type="molecule type" value="Genomic_DNA"/>
</dbReference>
<dbReference type="PANTHER" id="PTHR11632:SF51">
    <property type="entry name" value="SUCCINATE DEHYDROGENASE [UBIQUINONE] FLAVOPROTEIN SUBUNIT, MITOCHONDRIAL"/>
    <property type="match status" value="1"/>
</dbReference>
<dbReference type="InterPro" id="IPR027477">
    <property type="entry name" value="Succ_DH/fumarate_Rdtase_cat_sf"/>
</dbReference>
<evidence type="ECO:0000259" key="6">
    <source>
        <dbReference type="Pfam" id="PF00890"/>
    </source>
</evidence>
<dbReference type="PANTHER" id="PTHR11632">
    <property type="entry name" value="SUCCINATE DEHYDROGENASE 2 FLAVOPROTEIN SUBUNIT"/>
    <property type="match status" value="1"/>
</dbReference>
<evidence type="ECO:0000256" key="1">
    <source>
        <dbReference type="ARBA" id="ARBA00001974"/>
    </source>
</evidence>
<evidence type="ECO:0000256" key="4">
    <source>
        <dbReference type="ARBA" id="ARBA00023002"/>
    </source>
</evidence>
<dbReference type="PRINTS" id="PR00368">
    <property type="entry name" value="FADPNR"/>
</dbReference>
<dbReference type="GO" id="GO:0033765">
    <property type="term" value="F:steroid dehydrogenase activity, acting on the CH-CH group of donors"/>
    <property type="evidence" value="ECO:0007669"/>
    <property type="project" value="UniProtKB-ARBA"/>
</dbReference>
<dbReference type="OrthoDB" id="9805351at2"/>